<dbReference type="InterPro" id="IPR011701">
    <property type="entry name" value="MFS"/>
</dbReference>
<evidence type="ECO:0000313" key="9">
    <source>
        <dbReference type="EMBL" id="KIW69417.1"/>
    </source>
</evidence>
<keyword evidence="5 7" id="KW-0472">Membrane</keyword>
<feature type="region of interest" description="Disordered" evidence="6">
    <location>
        <begin position="1"/>
        <end position="31"/>
    </location>
</feature>
<feature type="transmembrane region" description="Helical" evidence="7">
    <location>
        <begin position="385"/>
        <end position="408"/>
    </location>
</feature>
<gene>
    <name evidence="9" type="ORF">PV04_05295</name>
</gene>
<dbReference type="AlphaFoldDB" id="A0A0D2E508"/>
<dbReference type="PROSITE" id="PS50850">
    <property type="entry name" value="MFS"/>
    <property type="match status" value="1"/>
</dbReference>
<evidence type="ECO:0000256" key="3">
    <source>
        <dbReference type="ARBA" id="ARBA00022692"/>
    </source>
</evidence>
<evidence type="ECO:0000256" key="7">
    <source>
        <dbReference type="SAM" id="Phobius"/>
    </source>
</evidence>
<feature type="compositionally biased region" description="Basic and acidic residues" evidence="6">
    <location>
        <begin position="20"/>
        <end position="29"/>
    </location>
</feature>
<dbReference type="InterPro" id="IPR036259">
    <property type="entry name" value="MFS_trans_sf"/>
</dbReference>
<evidence type="ECO:0000256" key="1">
    <source>
        <dbReference type="ARBA" id="ARBA00004141"/>
    </source>
</evidence>
<evidence type="ECO:0000256" key="4">
    <source>
        <dbReference type="ARBA" id="ARBA00022989"/>
    </source>
</evidence>
<feature type="transmembrane region" description="Helical" evidence="7">
    <location>
        <begin position="132"/>
        <end position="154"/>
    </location>
</feature>
<dbReference type="GO" id="GO:0016020">
    <property type="term" value="C:membrane"/>
    <property type="evidence" value="ECO:0007669"/>
    <property type="project" value="UniProtKB-SubCell"/>
</dbReference>
<feature type="transmembrane region" description="Helical" evidence="7">
    <location>
        <begin position="160"/>
        <end position="179"/>
    </location>
</feature>
<dbReference type="FunFam" id="1.20.1250.20:FF:000034">
    <property type="entry name" value="MFS general substrate transporter"/>
    <property type="match status" value="1"/>
</dbReference>
<organism evidence="9 10">
    <name type="scientific">Phialophora macrospora</name>
    <dbReference type="NCBI Taxonomy" id="1851006"/>
    <lineage>
        <taxon>Eukaryota</taxon>
        <taxon>Fungi</taxon>
        <taxon>Dikarya</taxon>
        <taxon>Ascomycota</taxon>
        <taxon>Pezizomycotina</taxon>
        <taxon>Eurotiomycetes</taxon>
        <taxon>Chaetothyriomycetidae</taxon>
        <taxon>Chaetothyriales</taxon>
        <taxon>Herpotrichiellaceae</taxon>
        <taxon>Phialophora</taxon>
    </lineage>
</organism>
<evidence type="ECO:0000256" key="2">
    <source>
        <dbReference type="ARBA" id="ARBA00022448"/>
    </source>
</evidence>
<feature type="transmembrane region" description="Helical" evidence="7">
    <location>
        <begin position="420"/>
        <end position="440"/>
    </location>
</feature>
<feature type="transmembrane region" description="Helical" evidence="7">
    <location>
        <begin position="333"/>
        <end position="353"/>
    </location>
</feature>
<evidence type="ECO:0000256" key="5">
    <source>
        <dbReference type="ARBA" id="ARBA00023136"/>
    </source>
</evidence>
<dbReference type="Proteomes" id="UP000054266">
    <property type="component" value="Unassembled WGS sequence"/>
</dbReference>
<feature type="compositionally biased region" description="Polar residues" evidence="6">
    <location>
        <begin position="1"/>
        <end position="15"/>
    </location>
</feature>
<reference evidence="9 10" key="1">
    <citation type="submission" date="2015-01" db="EMBL/GenBank/DDBJ databases">
        <title>The Genome Sequence of Capronia semiimmersa CBS27337.</title>
        <authorList>
            <consortium name="The Broad Institute Genomics Platform"/>
            <person name="Cuomo C."/>
            <person name="de Hoog S."/>
            <person name="Gorbushina A."/>
            <person name="Stielow B."/>
            <person name="Teixiera M."/>
            <person name="Abouelleil A."/>
            <person name="Chapman S.B."/>
            <person name="Priest M."/>
            <person name="Young S.K."/>
            <person name="Wortman J."/>
            <person name="Nusbaum C."/>
            <person name="Birren B."/>
        </authorList>
    </citation>
    <scope>NUCLEOTIDE SEQUENCE [LARGE SCALE GENOMIC DNA]</scope>
    <source>
        <strain evidence="9 10">CBS 27337</strain>
    </source>
</reference>
<evidence type="ECO:0000313" key="10">
    <source>
        <dbReference type="Proteomes" id="UP000054266"/>
    </source>
</evidence>
<proteinExistence type="predicted"/>
<evidence type="ECO:0000259" key="8">
    <source>
        <dbReference type="PROSITE" id="PS50850"/>
    </source>
</evidence>
<dbReference type="PANTHER" id="PTHR43791">
    <property type="entry name" value="PERMEASE-RELATED"/>
    <property type="match status" value="1"/>
</dbReference>
<feature type="domain" description="Major facilitator superfamily (MFS) profile" evidence="8">
    <location>
        <begin position="65"/>
        <end position="478"/>
    </location>
</feature>
<keyword evidence="4 7" id="KW-1133">Transmembrane helix</keyword>
<accession>A0A0D2E508</accession>
<feature type="transmembrane region" description="Helical" evidence="7">
    <location>
        <begin position="360"/>
        <end position="379"/>
    </location>
</feature>
<sequence>MAASTDSSPTRNKGSVSVVDPEKHDHDEAPNELDVVIASQPDVESLPAIDHVAENRLVRKLDLYIIPPTMLLYLVSFLDRVNIGNARLYGLEEDLGLHGSQYQTAVSLLFVTYIICETPSNLVIKRLRPSRWIAFITFAWGVVATLTGVVQSYGGLIVCRLLMGALEAGLFPGMTIYLTMFYTKREIALRVGYLFVSAALAGSVGGLLAYGIGFMDGVAGQSGWRWIMIIEGLPSVVLGVVVYFWLADEPDTAYYLSQKERDLMVVRKRRQIGHTSSSDFLHKEDVIKALKDWKVWAFACGQFGADTMLYGYSTFLPTIIKGLGTWSTAETQALTVPCYALGAITYLVVASLSDRFQKRALAVVPFALISIVGYAILIADVSPGVHFFACFLVAMGLYVCVGIPLAWLPSNNPRYGKRTTASGIQLTIGNAAGIMAPFLYKTDEAPRFVRGNAVSLAMVAMAALIYTVMGFYFSARNRGRMAGKENSKIAGKTEGEIAEMGDENPRYMFTY</sequence>
<dbReference type="EMBL" id="KN846958">
    <property type="protein sequence ID" value="KIW69417.1"/>
    <property type="molecule type" value="Genomic_DNA"/>
</dbReference>
<keyword evidence="3 7" id="KW-0812">Transmembrane</keyword>
<keyword evidence="10" id="KW-1185">Reference proteome</keyword>
<dbReference type="Pfam" id="PF07690">
    <property type="entry name" value="MFS_1"/>
    <property type="match status" value="1"/>
</dbReference>
<dbReference type="GO" id="GO:0022857">
    <property type="term" value="F:transmembrane transporter activity"/>
    <property type="evidence" value="ECO:0007669"/>
    <property type="project" value="InterPro"/>
</dbReference>
<dbReference type="FunFam" id="1.20.1250.20:FF:000068">
    <property type="entry name" value="MFS general substrate transporter"/>
    <property type="match status" value="1"/>
</dbReference>
<dbReference type="InterPro" id="IPR020846">
    <property type="entry name" value="MFS_dom"/>
</dbReference>
<keyword evidence="2" id="KW-0813">Transport</keyword>
<feature type="transmembrane region" description="Helical" evidence="7">
    <location>
        <begin position="191"/>
        <end position="212"/>
    </location>
</feature>
<name>A0A0D2E508_9EURO</name>
<protein>
    <recommendedName>
        <fullName evidence="8">Major facilitator superfamily (MFS) profile domain-containing protein</fullName>
    </recommendedName>
</protein>
<feature type="transmembrane region" description="Helical" evidence="7">
    <location>
        <begin position="295"/>
        <end position="313"/>
    </location>
</feature>
<dbReference type="PANTHER" id="PTHR43791:SF91">
    <property type="entry name" value="MAJOR FACILITATOR SUPERFAMILY (MFS) PROFILE DOMAIN-CONTAINING PROTEIN-RELATED"/>
    <property type="match status" value="1"/>
</dbReference>
<dbReference type="CDD" id="cd17327">
    <property type="entry name" value="MFS_FEN2_like"/>
    <property type="match status" value="1"/>
</dbReference>
<dbReference type="Gene3D" id="1.20.1250.20">
    <property type="entry name" value="MFS general substrate transporter like domains"/>
    <property type="match status" value="2"/>
</dbReference>
<evidence type="ECO:0000256" key="6">
    <source>
        <dbReference type="SAM" id="MobiDB-lite"/>
    </source>
</evidence>
<dbReference type="SUPFAM" id="SSF103473">
    <property type="entry name" value="MFS general substrate transporter"/>
    <property type="match status" value="1"/>
</dbReference>
<comment type="subcellular location">
    <subcellularLocation>
        <location evidence="1">Membrane</location>
        <topology evidence="1">Multi-pass membrane protein</topology>
    </subcellularLocation>
</comment>
<dbReference type="HOGENOM" id="CLU_001265_0_1_1"/>
<feature type="transmembrane region" description="Helical" evidence="7">
    <location>
        <begin position="452"/>
        <end position="474"/>
    </location>
</feature>
<feature type="transmembrane region" description="Helical" evidence="7">
    <location>
        <begin position="224"/>
        <end position="246"/>
    </location>
</feature>